<dbReference type="EMBL" id="CAJOBA010004239">
    <property type="protein sequence ID" value="CAF3707208.1"/>
    <property type="molecule type" value="Genomic_DNA"/>
</dbReference>
<accession>A0A815QVV3</accession>
<evidence type="ECO:0000313" key="4">
    <source>
        <dbReference type="EMBL" id="CAF3707208.1"/>
    </source>
</evidence>
<keyword evidence="6" id="KW-1185">Reference proteome</keyword>
<evidence type="ECO:0000313" key="5">
    <source>
        <dbReference type="EMBL" id="CAF4336983.1"/>
    </source>
</evidence>
<dbReference type="Proteomes" id="UP000681722">
    <property type="component" value="Unassembled WGS sequence"/>
</dbReference>
<dbReference type="Pfam" id="PF00078">
    <property type="entry name" value="RVT_1"/>
    <property type="match status" value="1"/>
</dbReference>
<evidence type="ECO:0000313" key="3">
    <source>
        <dbReference type="EMBL" id="CAF1468486.1"/>
    </source>
</evidence>
<proteinExistence type="predicted"/>
<dbReference type="Proteomes" id="UP000677228">
    <property type="component" value="Unassembled WGS sequence"/>
</dbReference>
<dbReference type="EMBL" id="CAJNOQ010020417">
    <property type="protein sequence ID" value="CAF1468486.1"/>
    <property type="molecule type" value="Genomic_DNA"/>
</dbReference>
<reference evidence="3" key="1">
    <citation type="submission" date="2021-02" db="EMBL/GenBank/DDBJ databases">
        <authorList>
            <person name="Nowell W R."/>
        </authorList>
    </citation>
    <scope>NUCLEOTIDE SEQUENCE</scope>
</reference>
<dbReference type="PROSITE" id="PS50878">
    <property type="entry name" value="RT_POL"/>
    <property type="match status" value="1"/>
</dbReference>
<dbReference type="PANTHER" id="PTHR21301">
    <property type="entry name" value="REVERSE TRANSCRIPTASE"/>
    <property type="match status" value="1"/>
</dbReference>
<dbReference type="Proteomes" id="UP000682733">
    <property type="component" value="Unassembled WGS sequence"/>
</dbReference>
<dbReference type="PANTHER" id="PTHR21301:SF10">
    <property type="entry name" value="REVERSE TRANSCRIPTASE DOMAIN-CONTAINING PROTEIN"/>
    <property type="match status" value="1"/>
</dbReference>
<dbReference type="OrthoDB" id="8067420at2759"/>
<dbReference type="EMBL" id="CAJNOK010004237">
    <property type="protein sequence ID" value="CAF0930575.1"/>
    <property type="molecule type" value="Genomic_DNA"/>
</dbReference>
<evidence type="ECO:0000259" key="1">
    <source>
        <dbReference type="PROSITE" id="PS50878"/>
    </source>
</evidence>
<name>A0A815QVV3_9BILA</name>
<dbReference type="EMBL" id="CAJOBC010085883">
    <property type="protein sequence ID" value="CAF4336983.1"/>
    <property type="molecule type" value="Genomic_DNA"/>
</dbReference>
<comment type="caution">
    <text evidence="3">The sequence shown here is derived from an EMBL/GenBank/DDBJ whole genome shotgun (WGS) entry which is preliminary data.</text>
</comment>
<protein>
    <recommendedName>
        <fullName evidence="1">Reverse transcriptase domain-containing protein</fullName>
    </recommendedName>
</protein>
<dbReference type="Proteomes" id="UP000663829">
    <property type="component" value="Unassembled WGS sequence"/>
</dbReference>
<organism evidence="3 6">
    <name type="scientific">Didymodactylos carnosus</name>
    <dbReference type="NCBI Taxonomy" id="1234261"/>
    <lineage>
        <taxon>Eukaryota</taxon>
        <taxon>Metazoa</taxon>
        <taxon>Spiralia</taxon>
        <taxon>Gnathifera</taxon>
        <taxon>Rotifera</taxon>
        <taxon>Eurotatoria</taxon>
        <taxon>Bdelloidea</taxon>
        <taxon>Philodinida</taxon>
        <taxon>Philodinidae</taxon>
        <taxon>Didymodactylos</taxon>
    </lineage>
</organism>
<feature type="domain" description="Reverse transcriptase" evidence="1">
    <location>
        <begin position="1"/>
        <end position="265"/>
    </location>
</feature>
<gene>
    <name evidence="3" type="ORF">GPM918_LOCUS35370</name>
    <name evidence="2" type="ORF">OVA965_LOCUS11125</name>
    <name evidence="5" type="ORF">SRO942_LOCUS36089</name>
    <name evidence="4" type="ORF">TMI583_LOCUS11121</name>
</gene>
<dbReference type="InterPro" id="IPR000477">
    <property type="entry name" value="RT_dom"/>
</dbReference>
<evidence type="ECO:0000313" key="2">
    <source>
        <dbReference type="EMBL" id="CAF0930575.1"/>
    </source>
</evidence>
<dbReference type="AlphaFoldDB" id="A0A815QVV3"/>
<sequence>MNHNTVICRADKGNSIVVLDKKDYITKMEVILQLKQFKFTKQPPLISREKSMNMYILKLLNDNVIDKETYYRIHSSCSSYATMYGQSKIHKLNYPLRPIISSIGSYNHDLSKYLYELIKNNRPSKSFSYIRDSFEFVKKITGIQNSADQIMISFDVDSLYTNVPVHEAIEITLDMLFKRPTPPPIPFTRSQLKRLLKIAVCDIPFRFLDKIYIQVDGVATGSPSEPILADLFMYNIEYKLNKFSTNKPLVWIRYVDDIFCIFKKQ</sequence>
<evidence type="ECO:0000313" key="6">
    <source>
        <dbReference type="Proteomes" id="UP000663829"/>
    </source>
</evidence>